<evidence type="ECO:0000259" key="10">
    <source>
        <dbReference type="Pfam" id="PF01272"/>
    </source>
</evidence>
<evidence type="ECO:0000256" key="6">
    <source>
        <dbReference type="ARBA" id="ARBA00024916"/>
    </source>
</evidence>
<dbReference type="RefSeq" id="WP_129721775.1">
    <property type="nucleotide sequence ID" value="NZ_CP101808.1"/>
</dbReference>
<reference evidence="12" key="1">
    <citation type="submission" date="2022-07" db="EMBL/GenBank/DDBJ databases">
        <title>Complete genome of Mycoplasma equigenitalium type strain T37.</title>
        <authorList>
            <person name="Spergser J."/>
        </authorList>
    </citation>
    <scope>NUCLEOTIDE SEQUENCE</scope>
    <source>
        <strain evidence="12">T37</strain>
    </source>
</reference>
<protein>
    <recommendedName>
        <fullName evidence="2 8">Transcription elongation factor GreA</fullName>
    </recommendedName>
    <alternativeName>
        <fullName evidence="7 8">Transcript cleavage factor GreA</fullName>
    </alternativeName>
</protein>
<keyword evidence="5 8" id="KW-0804">Transcription</keyword>
<accession>A0ABY5J1Y8</accession>
<dbReference type="PIRSF" id="PIRSF006092">
    <property type="entry name" value="GreA_GreB"/>
    <property type="match status" value="1"/>
</dbReference>
<dbReference type="InterPro" id="IPR022691">
    <property type="entry name" value="Tscrpt_elong_fac_GreA/B_N"/>
</dbReference>
<evidence type="ECO:0000256" key="4">
    <source>
        <dbReference type="ARBA" id="ARBA00023125"/>
    </source>
</evidence>
<dbReference type="NCBIfam" id="TIGR01462">
    <property type="entry name" value="greA"/>
    <property type="match status" value="1"/>
</dbReference>
<dbReference type="PROSITE" id="PS00830">
    <property type="entry name" value="GREAB_2"/>
    <property type="match status" value="1"/>
</dbReference>
<dbReference type="HAMAP" id="MF_00105">
    <property type="entry name" value="GreA_GreB"/>
    <property type="match status" value="1"/>
</dbReference>
<dbReference type="Gene3D" id="1.10.287.180">
    <property type="entry name" value="Transcription elongation factor, GreA/GreB, N-terminal domain"/>
    <property type="match status" value="1"/>
</dbReference>
<evidence type="ECO:0000313" key="13">
    <source>
        <dbReference type="Proteomes" id="UP001059576"/>
    </source>
</evidence>
<evidence type="ECO:0000256" key="9">
    <source>
        <dbReference type="RuleBase" id="RU000556"/>
    </source>
</evidence>
<dbReference type="InterPro" id="IPR001437">
    <property type="entry name" value="Tscrpt_elong_fac_GreA/B_C"/>
</dbReference>
<dbReference type="InterPro" id="IPR023459">
    <property type="entry name" value="Tscrpt_elong_fac_GreA/B_fam"/>
</dbReference>
<dbReference type="InterPro" id="IPR028624">
    <property type="entry name" value="Tscrpt_elong_fac_GreA/B"/>
</dbReference>
<organism evidence="12 13">
    <name type="scientific">Mycoplasmopsis equigenitalium</name>
    <dbReference type="NCBI Taxonomy" id="114883"/>
    <lineage>
        <taxon>Bacteria</taxon>
        <taxon>Bacillati</taxon>
        <taxon>Mycoplasmatota</taxon>
        <taxon>Mycoplasmoidales</taxon>
        <taxon>Metamycoplasmataceae</taxon>
        <taxon>Mycoplasmopsis</taxon>
    </lineage>
</organism>
<dbReference type="SUPFAM" id="SSF46557">
    <property type="entry name" value="GreA transcript cleavage protein, N-terminal domain"/>
    <property type="match status" value="1"/>
</dbReference>
<evidence type="ECO:0000259" key="11">
    <source>
        <dbReference type="Pfam" id="PF03449"/>
    </source>
</evidence>
<feature type="domain" description="Transcription elongation factor GreA/GreB C-terminal" evidence="10">
    <location>
        <begin position="82"/>
        <end position="154"/>
    </location>
</feature>
<dbReference type="Gene3D" id="3.10.50.30">
    <property type="entry name" value="Transcription elongation factor, GreA/GreB, C-terminal domain"/>
    <property type="match status" value="1"/>
</dbReference>
<dbReference type="PANTHER" id="PTHR30437">
    <property type="entry name" value="TRANSCRIPTION ELONGATION FACTOR GREA"/>
    <property type="match status" value="1"/>
</dbReference>
<evidence type="ECO:0000313" key="12">
    <source>
        <dbReference type="EMBL" id="UUD37277.1"/>
    </source>
</evidence>
<feature type="domain" description="Transcription elongation factor GreA/GreB N-terminal" evidence="11">
    <location>
        <begin position="8"/>
        <end position="77"/>
    </location>
</feature>
<evidence type="ECO:0000256" key="2">
    <source>
        <dbReference type="ARBA" id="ARBA00013729"/>
    </source>
</evidence>
<dbReference type="NCBIfam" id="NF001263">
    <property type="entry name" value="PRK00226.1-4"/>
    <property type="match status" value="1"/>
</dbReference>
<keyword evidence="4 8" id="KW-0238">DNA-binding</keyword>
<dbReference type="Proteomes" id="UP001059576">
    <property type="component" value="Chromosome"/>
</dbReference>
<dbReference type="InterPro" id="IPR018151">
    <property type="entry name" value="TF_GreA/GreB_CS"/>
</dbReference>
<dbReference type="InterPro" id="IPR036953">
    <property type="entry name" value="GreA/GreB_C_sf"/>
</dbReference>
<proteinExistence type="inferred from homology"/>
<dbReference type="Pfam" id="PF03449">
    <property type="entry name" value="GreA_GreB_N"/>
    <property type="match status" value="1"/>
</dbReference>
<name>A0ABY5J1Y8_9BACT</name>
<evidence type="ECO:0000256" key="8">
    <source>
        <dbReference type="HAMAP-Rule" id="MF_00105"/>
    </source>
</evidence>
<dbReference type="EMBL" id="CP101808">
    <property type="protein sequence ID" value="UUD37277.1"/>
    <property type="molecule type" value="Genomic_DNA"/>
</dbReference>
<dbReference type="PANTHER" id="PTHR30437:SF4">
    <property type="entry name" value="TRANSCRIPTION ELONGATION FACTOR GREA"/>
    <property type="match status" value="1"/>
</dbReference>
<gene>
    <name evidence="8 12" type="primary">greA</name>
    <name evidence="12" type="ORF">NPA09_01755</name>
</gene>
<dbReference type="PROSITE" id="PS00829">
    <property type="entry name" value="GREAB_1"/>
    <property type="match status" value="1"/>
</dbReference>
<keyword evidence="3 8" id="KW-0805">Transcription regulation</keyword>
<dbReference type="Pfam" id="PF01272">
    <property type="entry name" value="GreA_GreB"/>
    <property type="match status" value="1"/>
</dbReference>
<comment type="similarity">
    <text evidence="1 8 9">Belongs to the GreA/GreB family.</text>
</comment>
<evidence type="ECO:0000256" key="1">
    <source>
        <dbReference type="ARBA" id="ARBA00008213"/>
    </source>
</evidence>
<dbReference type="GO" id="GO:0003746">
    <property type="term" value="F:translation elongation factor activity"/>
    <property type="evidence" value="ECO:0007669"/>
    <property type="project" value="UniProtKB-KW"/>
</dbReference>
<keyword evidence="13" id="KW-1185">Reference proteome</keyword>
<dbReference type="SUPFAM" id="SSF54534">
    <property type="entry name" value="FKBP-like"/>
    <property type="match status" value="1"/>
</dbReference>
<keyword evidence="12" id="KW-0648">Protein biosynthesis</keyword>
<evidence type="ECO:0000256" key="3">
    <source>
        <dbReference type="ARBA" id="ARBA00023015"/>
    </source>
</evidence>
<comment type="function">
    <text evidence="6 8 9">Necessary for efficient RNA polymerase transcription elongation past template-encoded arresting sites. The arresting sites in DNA have the property of trapping a certain fraction of elongating RNA polymerases that pass through, resulting in locked ternary complexes. Cleavage of the nascent transcript by cleavage factors such as GreA or GreB allows the resumption of elongation from the new 3'terminus. GreA releases sequences of 2 to 3 nucleotides.</text>
</comment>
<sequence length="157" mass="17634">MKNKNQTLLTESGLKKLQEELKHLVEVERPEVIQEIKEARELGDLSENAEYDSARERQGKIEARISEIEKLLTNAKIIETTTTDTVTIGSFVKLKNELTKKTNTYQIVGEIDANPINKKISNVSPLAQSVLGHRVGEVVEVDAPEKYSVKILEIGHK</sequence>
<keyword evidence="12" id="KW-0251">Elongation factor</keyword>
<evidence type="ECO:0000256" key="5">
    <source>
        <dbReference type="ARBA" id="ARBA00023163"/>
    </source>
</evidence>
<dbReference type="InterPro" id="IPR006359">
    <property type="entry name" value="Tscrpt_elong_fac_GreA"/>
</dbReference>
<evidence type="ECO:0000256" key="7">
    <source>
        <dbReference type="ARBA" id="ARBA00030776"/>
    </source>
</evidence>
<dbReference type="InterPro" id="IPR036805">
    <property type="entry name" value="Tscrpt_elong_fac_GreA/B_N_sf"/>
</dbReference>